<comment type="pathway">
    <text evidence="1">Cofactor biosynthesis; adenosylcobalamin biosynthesis.</text>
</comment>
<evidence type="ECO:0000256" key="5">
    <source>
        <dbReference type="ARBA" id="ARBA00022691"/>
    </source>
</evidence>
<dbReference type="NCBIfam" id="TIGR02467">
    <property type="entry name" value="CbiE"/>
    <property type="match status" value="1"/>
</dbReference>
<dbReference type="InterPro" id="IPR035996">
    <property type="entry name" value="4pyrrol_Methylase_sf"/>
</dbReference>
<dbReference type="GO" id="GO:0008276">
    <property type="term" value="F:protein methyltransferase activity"/>
    <property type="evidence" value="ECO:0007669"/>
    <property type="project" value="InterPro"/>
</dbReference>
<name>A0A512CWE3_9MICO</name>
<dbReference type="Gene3D" id="3.40.50.150">
    <property type="entry name" value="Vaccinia Virus protein VP39"/>
    <property type="match status" value="1"/>
</dbReference>
<reference evidence="8 9" key="1">
    <citation type="submission" date="2019-07" db="EMBL/GenBank/DDBJ databases">
        <title>Whole genome shotgun sequence of Terrabacter aerolatus NBRC 106305.</title>
        <authorList>
            <person name="Hosoyama A."/>
            <person name="Uohara A."/>
            <person name="Ohji S."/>
            <person name="Ichikawa N."/>
        </authorList>
    </citation>
    <scope>NUCLEOTIDE SEQUENCE [LARGE SCALE GENOMIC DNA]</scope>
    <source>
        <strain evidence="8 9">NBRC 106305</strain>
    </source>
</reference>
<evidence type="ECO:0000313" key="8">
    <source>
        <dbReference type="EMBL" id="GEO28532.1"/>
    </source>
</evidence>
<feature type="region of interest" description="Disordered" evidence="6">
    <location>
        <begin position="1"/>
        <end position="20"/>
    </location>
</feature>
<dbReference type="EMBL" id="BJYX01000001">
    <property type="protein sequence ID" value="GEO28532.1"/>
    <property type="molecule type" value="Genomic_DNA"/>
</dbReference>
<keyword evidence="2" id="KW-0169">Cobalamin biosynthesis</keyword>
<comment type="caution">
    <text evidence="8">The sequence shown here is derived from an EMBL/GenBank/DDBJ whole genome shotgun (WGS) entry which is preliminary data.</text>
</comment>
<organism evidence="8 9">
    <name type="scientific">Terrabacter aerolatus</name>
    <dbReference type="NCBI Taxonomy" id="422442"/>
    <lineage>
        <taxon>Bacteria</taxon>
        <taxon>Bacillati</taxon>
        <taxon>Actinomycetota</taxon>
        <taxon>Actinomycetes</taxon>
        <taxon>Micrococcales</taxon>
        <taxon>Intrasporangiaceae</taxon>
        <taxon>Terrabacter</taxon>
    </lineage>
</organism>
<accession>A0A512CWE3</accession>
<evidence type="ECO:0000256" key="2">
    <source>
        <dbReference type="ARBA" id="ARBA00022573"/>
    </source>
</evidence>
<dbReference type="GO" id="GO:0009236">
    <property type="term" value="P:cobalamin biosynthetic process"/>
    <property type="evidence" value="ECO:0007669"/>
    <property type="project" value="UniProtKB-UniPathway"/>
</dbReference>
<keyword evidence="4 8" id="KW-0808">Transferase</keyword>
<evidence type="ECO:0000256" key="6">
    <source>
        <dbReference type="SAM" id="MobiDB-lite"/>
    </source>
</evidence>
<feature type="domain" description="Tetrapyrrole methylase" evidence="7">
    <location>
        <begin position="24"/>
        <end position="203"/>
    </location>
</feature>
<dbReference type="UniPathway" id="UPA00148"/>
<evidence type="ECO:0000313" key="9">
    <source>
        <dbReference type="Proteomes" id="UP000321534"/>
    </source>
</evidence>
<keyword evidence="9" id="KW-1185">Reference proteome</keyword>
<dbReference type="InterPro" id="IPR000878">
    <property type="entry name" value="4pyrrol_Mease"/>
</dbReference>
<dbReference type="InterPro" id="IPR014008">
    <property type="entry name" value="Cbl_synth_MTase_CbiT"/>
</dbReference>
<dbReference type="PIRSF" id="PIRSF036428">
    <property type="entry name" value="CobL"/>
    <property type="match status" value="1"/>
</dbReference>
<evidence type="ECO:0000256" key="3">
    <source>
        <dbReference type="ARBA" id="ARBA00022603"/>
    </source>
</evidence>
<gene>
    <name evidence="8" type="ORF">TAE01_03420</name>
</gene>
<dbReference type="InterPro" id="IPR050714">
    <property type="entry name" value="Cobalamin_biosynth_MTase"/>
</dbReference>
<keyword evidence="5" id="KW-0949">S-adenosyl-L-methionine</keyword>
<dbReference type="InterPro" id="IPR014777">
    <property type="entry name" value="4pyrrole_Mease_sub1"/>
</dbReference>
<keyword evidence="3 8" id="KW-0489">Methyltransferase</keyword>
<dbReference type="Pfam" id="PF00590">
    <property type="entry name" value="TP_methylase"/>
    <property type="match status" value="1"/>
</dbReference>
<sequence>MVMTGQADGSGATDGASRPEGVDVVGVGACGLPSLGPETLRLVEEADVVIGGERHLAMIERRPGQLLVPWPSPLLPRLRTLLEEVGAGRLVVLASGDPLVSGIGTTLVRELGADAVRVHPAVSSVALARARMGWSAEGSDVVTLVGRDVDRLRRDLAPRARIVVLTSGDDAPTRIASLLVDEGYAASRLTVLGDLGTPVESRTDGLAASWDGRPAPRLHLVCIECASPPDRSARSLVPGLGDTAYENDGQLTKRIVRAAALAHLAPQPGDVMWDLGAGAGSVGIEFARQHPRNEVHSVERDPERAARIHRNARALGVPGLEVVEASSLDAVGSLPRPDAVFIGGGAGAELIDACWSALRPGGRLVVHGVTVETEVLLHEARGRLGGSMSRLAVEDLDTIGSLHGWKPARAIVQWSVEKPVTQTSSSSETHV</sequence>
<proteinExistence type="predicted"/>
<dbReference type="PANTHER" id="PTHR43182:SF1">
    <property type="entry name" value="COBALT-PRECORRIN-7 C(5)-METHYLTRANSFERASE"/>
    <property type="match status" value="1"/>
</dbReference>
<dbReference type="Proteomes" id="UP000321534">
    <property type="component" value="Unassembled WGS sequence"/>
</dbReference>
<dbReference type="CDD" id="cd11644">
    <property type="entry name" value="Precorrin-6Y-MT"/>
    <property type="match status" value="1"/>
</dbReference>
<dbReference type="AlphaFoldDB" id="A0A512CWE3"/>
<evidence type="ECO:0000259" key="7">
    <source>
        <dbReference type="Pfam" id="PF00590"/>
    </source>
</evidence>
<dbReference type="InterPro" id="IPR012818">
    <property type="entry name" value="CbiE"/>
</dbReference>
<dbReference type="GO" id="GO:0032259">
    <property type="term" value="P:methylation"/>
    <property type="evidence" value="ECO:0007669"/>
    <property type="project" value="UniProtKB-KW"/>
</dbReference>
<dbReference type="InterPro" id="IPR029063">
    <property type="entry name" value="SAM-dependent_MTases_sf"/>
</dbReference>
<dbReference type="CDD" id="cd02440">
    <property type="entry name" value="AdoMet_MTases"/>
    <property type="match status" value="1"/>
</dbReference>
<dbReference type="PANTHER" id="PTHR43182">
    <property type="entry name" value="COBALT-PRECORRIN-6B C(15)-METHYLTRANSFERASE (DECARBOXYLATING)"/>
    <property type="match status" value="1"/>
</dbReference>
<dbReference type="SUPFAM" id="SSF53335">
    <property type="entry name" value="S-adenosyl-L-methionine-dependent methyltransferases"/>
    <property type="match status" value="1"/>
</dbReference>
<evidence type="ECO:0000256" key="1">
    <source>
        <dbReference type="ARBA" id="ARBA00004953"/>
    </source>
</evidence>
<dbReference type="SUPFAM" id="SSF53790">
    <property type="entry name" value="Tetrapyrrole methylase"/>
    <property type="match status" value="1"/>
</dbReference>
<protein>
    <submittedName>
        <fullName evidence="8">Precorrin-6Y methyltransferase</fullName>
    </submittedName>
</protein>
<evidence type="ECO:0000256" key="4">
    <source>
        <dbReference type="ARBA" id="ARBA00022679"/>
    </source>
</evidence>
<dbReference type="NCBIfam" id="TIGR02469">
    <property type="entry name" value="CbiT"/>
    <property type="match status" value="1"/>
</dbReference>
<dbReference type="Gene3D" id="3.40.1010.10">
    <property type="entry name" value="Cobalt-precorrin-4 Transmethylase, Domain 1"/>
    <property type="match status" value="1"/>
</dbReference>
<dbReference type="InterPro" id="IPR006365">
    <property type="entry name" value="Cbl_synth_CobL"/>
</dbReference>